<protein>
    <submittedName>
        <fullName evidence="2">Uncharacterized protein</fullName>
    </submittedName>
</protein>
<dbReference type="AlphaFoldDB" id="A0A0L9UY08"/>
<name>A0A0L9UY08_PHAAN</name>
<evidence type="ECO:0000313" key="3">
    <source>
        <dbReference type="Proteomes" id="UP000053144"/>
    </source>
</evidence>
<reference evidence="3" key="1">
    <citation type="journal article" date="2015" name="Proc. Natl. Acad. Sci. U.S.A.">
        <title>Genome sequencing of adzuki bean (Vigna angularis) provides insight into high starch and low fat accumulation and domestication.</title>
        <authorList>
            <person name="Yang K."/>
            <person name="Tian Z."/>
            <person name="Chen C."/>
            <person name="Luo L."/>
            <person name="Zhao B."/>
            <person name="Wang Z."/>
            <person name="Yu L."/>
            <person name="Li Y."/>
            <person name="Sun Y."/>
            <person name="Li W."/>
            <person name="Chen Y."/>
            <person name="Li Y."/>
            <person name="Zhang Y."/>
            <person name="Ai D."/>
            <person name="Zhao J."/>
            <person name="Shang C."/>
            <person name="Ma Y."/>
            <person name="Wu B."/>
            <person name="Wang M."/>
            <person name="Gao L."/>
            <person name="Sun D."/>
            <person name="Zhang P."/>
            <person name="Guo F."/>
            <person name="Wang W."/>
            <person name="Li Y."/>
            <person name="Wang J."/>
            <person name="Varshney R.K."/>
            <person name="Wang J."/>
            <person name="Ling H.Q."/>
            <person name="Wan P."/>
        </authorList>
    </citation>
    <scope>NUCLEOTIDE SEQUENCE</scope>
    <source>
        <strain evidence="3">cv. Jingnong 6</strain>
    </source>
</reference>
<accession>A0A0L9UY08</accession>
<proteinExistence type="predicted"/>
<dbReference type="EMBL" id="CM003377">
    <property type="protein sequence ID" value="KOM47434.1"/>
    <property type="molecule type" value="Genomic_DNA"/>
</dbReference>
<sequence>MSKIARYIHPRQEGDRSACANTDRPIAGVSKRALTSADVKCWEREQSITYNTVEEVAKKVKSKWMGEGPRGRNVLVQGVVETVLETRKGDELGDVWM</sequence>
<dbReference type="Proteomes" id="UP000053144">
    <property type="component" value="Chromosome 7"/>
</dbReference>
<organism evidence="2 3">
    <name type="scientific">Phaseolus angularis</name>
    <name type="common">Azuki bean</name>
    <name type="synonym">Vigna angularis</name>
    <dbReference type="NCBI Taxonomy" id="3914"/>
    <lineage>
        <taxon>Eukaryota</taxon>
        <taxon>Viridiplantae</taxon>
        <taxon>Streptophyta</taxon>
        <taxon>Embryophyta</taxon>
        <taxon>Tracheophyta</taxon>
        <taxon>Spermatophyta</taxon>
        <taxon>Magnoliopsida</taxon>
        <taxon>eudicotyledons</taxon>
        <taxon>Gunneridae</taxon>
        <taxon>Pentapetalae</taxon>
        <taxon>rosids</taxon>
        <taxon>fabids</taxon>
        <taxon>Fabales</taxon>
        <taxon>Fabaceae</taxon>
        <taxon>Papilionoideae</taxon>
        <taxon>50 kb inversion clade</taxon>
        <taxon>NPAAA clade</taxon>
        <taxon>indigoferoid/millettioid clade</taxon>
        <taxon>Phaseoleae</taxon>
        <taxon>Vigna</taxon>
    </lineage>
</organism>
<gene>
    <name evidence="2" type="ORF">LR48_Vigan07g113800</name>
</gene>
<feature type="region of interest" description="Disordered" evidence="1">
    <location>
        <begin position="1"/>
        <end position="22"/>
    </location>
</feature>
<evidence type="ECO:0000256" key="1">
    <source>
        <dbReference type="SAM" id="MobiDB-lite"/>
    </source>
</evidence>
<evidence type="ECO:0000313" key="2">
    <source>
        <dbReference type="EMBL" id="KOM47434.1"/>
    </source>
</evidence>
<dbReference type="Gramene" id="KOM47434">
    <property type="protein sequence ID" value="KOM47434"/>
    <property type="gene ID" value="LR48_Vigan07g113800"/>
</dbReference>